<reference evidence="1 2" key="1">
    <citation type="journal article" date="2018" name="Front. Microbiol.">
        <title>Description and Comparative Genomics of Macrococcus caseolyticus subsp. hominis subsp. nov., Macrococcus goetzii sp. nov., Macrococcus epidermidis sp. nov., and Macrococcus bohemicus sp. nov., Novel Macrococci From Human Clinical Material With Virulence Potential and Suspected Uptake of Foreign DNA by Natural Transformation.</title>
        <authorList>
            <person name="Maslanova I."/>
            <person name="Wertheimer Z."/>
            <person name="Sedlacek I."/>
            <person name="Svec P."/>
            <person name="Indrakova A."/>
            <person name="Kovarovic V."/>
            <person name="Schumann P."/>
            <person name="Sproer C."/>
            <person name="Kralova S."/>
            <person name="Sedo O."/>
            <person name="Kristofova L."/>
            <person name="Vrbovska V."/>
            <person name="Fuzik T."/>
            <person name="Petras P."/>
            <person name="Zdrahal Z."/>
            <person name="Ruzickova V."/>
            <person name="Doskar J."/>
            <person name="Pantucek R."/>
        </authorList>
    </citation>
    <scope>NUCLEOTIDE SEQUENCE [LARGE SCALE GENOMIC DNA]</scope>
    <source>
        <strain evidence="1 2">01/688</strain>
        <plasmid evidence="1">pZKME1</plasmid>
    </source>
</reference>
<dbReference type="RefSeq" id="WP_111714048.1">
    <property type="nucleotide sequence ID" value="NZ_CM009974.1"/>
</dbReference>
<keyword evidence="2" id="KW-1185">Reference proteome</keyword>
<dbReference type="Gene3D" id="1.10.10.10">
    <property type="entry name" value="Winged helix-like DNA-binding domain superfamily/Winged helix DNA-binding domain"/>
    <property type="match status" value="1"/>
</dbReference>
<keyword evidence="1" id="KW-0614">Plasmid</keyword>
<protein>
    <submittedName>
        <fullName evidence="1">Uncharacterized protein</fullName>
    </submittedName>
</protein>
<comment type="caution">
    <text evidence="1">The sequence shown here is derived from an EMBL/GenBank/DDBJ whole genome shotgun (WGS) entry which is preliminary data.</text>
</comment>
<geneLocation type="plasmid" evidence="1 2">
    <name>pZKME1</name>
</geneLocation>
<dbReference type="InterPro" id="IPR036388">
    <property type="entry name" value="WH-like_DNA-bd_sf"/>
</dbReference>
<evidence type="ECO:0000313" key="1">
    <source>
        <dbReference type="EMBL" id="RAK43567.1"/>
    </source>
</evidence>
<organism evidence="1 2">
    <name type="scientific">Macrococcus epidermidis</name>
    <dbReference type="NCBI Taxonomy" id="1902580"/>
    <lineage>
        <taxon>Bacteria</taxon>
        <taxon>Bacillati</taxon>
        <taxon>Bacillota</taxon>
        <taxon>Bacilli</taxon>
        <taxon>Bacillales</taxon>
        <taxon>Staphylococcaceae</taxon>
        <taxon>Macrococcus</taxon>
    </lineage>
</organism>
<dbReference type="Proteomes" id="UP000249808">
    <property type="component" value="Plasmid pZKME1"/>
</dbReference>
<sequence length="285" mass="32831">MKNNYTMIHLSDYQSFEHVHDMDITVNTYAKELTKSIYETLRTLSQYSLQVIGVSHIKIKTIADRLNKSERTIKRHIKYLKENGYISVVNLFRRVAGGKGASAYIINPIDIREKLIAKFKNVTSKMSRRNDTKKDGQTLGAQAMAFVLTKKQSINSLNLYKLLSNKRKNKRTHLINRENNIKAFRECPECIDKETYKRFKMYFSDAELVTIVKSINKQLEAYVLTESERIEITHDSIKALIVALKKSYNGKADPIKSLGGYVSGITNKKAFQYVSERMFADIIPL</sequence>
<dbReference type="EMBL" id="PZJH01000032">
    <property type="protein sequence ID" value="RAK43567.1"/>
    <property type="molecule type" value="Genomic_DNA"/>
</dbReference>
<gene>
    <name evidence="1" type="ORF">BHU61_13295</name>
</gene>
<dbReference type="AlphaFoldDB" id="A0A327ZM92"/>
<accession>A0A327ZM92</accession>
<dbReference type="Pfam" id="PF13730">
    <property type="entry name" value="HTH_36"/>
    <property type="match status" value="1"/>
</dbReference>
<dbReference type="SUPFAM" id="SSF46785">
    <property type="entry name" value="Winged helix' DNA-binding domain"/>
    <property type="match status" value="1"/>
</dbReference>
<dbReference type="InterPro" id="IPR036390">
    <property type="entry name" value="WH_DNA-bd_sf"/>
</dbReference>
<proteinExistence type="predicted"/>
<name>A0A327ZM92_9STAP</name>
<evidence type="ECO:0000313" key="2">
    <source>
        <dbReference type="Proteomes" id="UP000249808"/>
    </source>
</evidence>